<dbReference type="PANTHER" id="PTHR43616:SF5">
    <property type="entry name" value="GLYCEROL DEHYDROGENASE 1"/>
    <property type="match status" value="1"/>
</dbReference>
<dbReference type="GeneID" id="93770717"/>
<evidence type="ECO:0000256" key="3">
    <source>
        <dbReference type="ARBA" id="ARBA00022723"/>
    </source>
</evidence>
<feature type="binding site" evidence="11">
    <location>
        <position position="123"/>
    </location>
    <ligand>
        <name>glycerol</name>
        <dbReference type="ChEBI" id="CHEBI:17754"/>
    </ligand>
</feature>
<protein>
    <submittedName>
        <fullName evidence="13">Glycerol dehydrogenase</fullName>
    </submittedName>
    <submittedName>
        <fullName evidence="14">Glycerol-1-phosphate dehydrogenase [NAD(P)+]</fullName>
    </submittedName>
</protein>
<keyword evidence="7" id="KW-0443">Lipid metabolism</keyword>
<proteinExistence type="predicted"/>
<keyword evidence="1" id="KW-0963">Cytoplasm</keyword>
<keyword evidence="4" id="KW-0521">NADP</keyword>
<comment type="caution">
    <text evidence="14">The sequence shown here is derived from an EMBL/GenBank/DDBJ whole genome shotgun (WGS) entry which is preliminary data.</text>
</comment>
<keyword evidence="5" id="KW-0560">Oxidoreductase</keyword>
<evidence type="ECO:0000256" key="4">
    <source>
        <dbReference type="ARBA" id="ARBA00022857"/>
    </source>
</evidence>
<organism evidence="14 15">
    <name type="scientific">Salinispora arenicola</name>
    <dbReference type="NCBI Taxonomy" id="168697"/>
    <lineage>
        <taxon>Bacteria</taxon>
        <taxon>Bacillati</taxon>
        <taxon>Actinomycetota</taxon>
        <taxon>Actinomycetes</taxon>
        <taxon>Micromonosporales</taxon>
        <taxon>Micromonosporaceae</taxon>
        <taxon>Salinispora</taxon>
    </lineage>
</organism>
<dbReference type="EMBL" id="BOQM01000009">
    <property type="protein sequence ID" value="GIM84114.1"/>
    <property type="molecule type" value="Genomic_DNA"/>
</dbReference>
<dbReference type="GO" id="GO:0046872">
    <property type="term" value="F:metal ion binding"/>
    <property type="evidence" value="ECO:0007669"/>
    <property type="project" value="UniProtKB-KW"/>
</dbReference>
<dbReference type="SUPFAM" id="SSF56796">
    <property type="entry name" value="Dehydroquinate synthase-like"/>
    <property type="match status" value="1"/>
</dbReference>
<keyword evidence="16" id="KW-1185">Reference proteome</keyword>
<evidence type="ECO:0000256" key="6">
    <source>
        <dbReference type="ARBA" id="ARBA00023027"/>
    </source>
</evidence>
<dbReference type="InterPro" id="IPR032837">
    <property type="entry name" value="G1PDH"/>
</dbReference>
<evidence type="ECO:0000256" key="2">
    <source>
        <dbReference type="ARBA" id="ARBA00022516"/>
    </source>
</evidence>
<dbReference type="RefSeq" id="WP_016814226.1">
    <property type="nucleotide sequence ID" value="NZ_BOQM01000009.1"/>
</dbReference>
<evidence type="ECO:0000256" key="8">
    <source>
        <dbReference type="ARBA" id="ARBA00023209"/>
    </source>
</evidence>
<keyword evidence="10" id="KW-0862">Zinc</keyword>
<dbReference type="Pfam" id="PF13685">
    <property type="entry name" value="Fe-ADH_2"/>
    <property type="match status" value="1"/>
</dbReference>
<dbReference type="PANTHER" id="PTHR43616">
    <property type="entry name" value="GLYCEROL DEHYDROGENASE"/>
    <property type="match status" value="1"/>
</dbReference>
<dbReference type="Gene3D" id="3.40.50.1970">
    <property type="match status" value="1"/>
</dbReference>
<keyword evidence="2" id="KW-0444">Lipid biosynthesis</keyword>
<feature type="binding site" evidence="12">
    <location>
        <begin position="96"/>
        <end position="100"/>
    </location>
    <ligand>
        <name>NAD(+)</name>
        <dbReference type="ChEBI" id="CHEBI:57540"/>
    </ligand>
</feature>
<dbReference type="Gene3D" id="1.20.1090.10">
    <property type="entry name" value="Dehydroquinate synthase-like - alpha domain"/>
    <property type="match status" value="1"/>
</dbReference>
<dbReference type="CDD" id="cd08174">
    <property type="entry name" value="G1PDH-like"/>
    <property type="match status" value="1"/>
</dbReference>
<keyword evidence="3 10" id="KW-0479">Metal-binding</keyword>
<feature type="binding site" evidence="10">
    <location>
        <position position="248"/>
    </location>
    <ligand>
        <name>glycerol</name>
        <dbReference type="ChEBI" id="CHEBI:17754"/>
    </ligand>
</feature>
<dbReference type="Proteomes" id="UP000677457">
    <property type="component" value="Unassembled WGS sequence"/>
</dbReference>
<comment type="cofactor">
    <cofactor evidence="10">
        <name>Zn(2+)</name>
        <dbReference type="ChEBI" id="CHEBI:29105"/>
    </cofactor>
    <text evidence="10">Binds 1 zinc ion per subunit.</text>
</comment>
<dbReference type="AlphaFoldDB" id="A0A542XKG6"/>
<reference evidence="14 15" key="1">
    <citation type="submission" date="2019-06" db="EMBL/GenBank/DDBJ databases">
        <title>Sequencing the genomes of 1000 actinobacteria strains.</title>
        <authorList>
            <person name="Klenk H.-P."/>
        </authorList>
    </citation>
    <scope>NUCLEOTIDE SEQUENCE [LARGE SCALE GENOMIC DNA]</scope>
    <source>
        <strain evidence="14 15">DSM 44819</strain>
    </source>
</reference>
<evidence type="ECO:0000313" key="16">
    <source>
        <dbReference type="Proteomes" id="UP000677457"/>
    </source>
</evidence>
<evidence type="ECO:0000256" key="5">
    <source>
        <dbReference type="ARBA" id="ARBA00023002"/>
    </source>
</evidence>
<sequence>MPLLARTVATPLAIEVRRGAVADLGELLADRRISAGGDVAVVVGPGQGEKVVDLCRPTLGSADVFTVTGGSVDSAIELGDLLRHRHYDAVVGIGGGRTIDTAKYAATRYGLPMVTVATSLANDGIASPVASLTHDGGRGSYGVHIPIAVLVDLDFVEHGPDRQTQAGIGDAVSNLNACADWELAHEIRGEPVDGLAVTLARTGAEALLNHPGKITDDAFLTTLAEALILGGIAMSISGSSRPASGGDHEISHAIDHLWPGTGSTHGEQAGLGALFCTWLRGDRDRFGQLARCLHRHGLATRPADLGLTDEQFVTAVHFAPRTRPDRYTILEHLTLSTDDLRARLGDCIDAVSEHLD</sequence>
<dbReference type="PIRSF" id="PIRSF000112">
    <property type="entry name" value="Glycerol_dehydrogenase"/>
    <property type="match status" value="1"/>
</dbReference>
<evidence type="ECO:0000256" key="9">
    <source>
        <dbReference type="ARBA" id="ARBA00023264"/>
    </source>
</evidence>
<evidence type="ECO:0000313" key="14">
    <source>
        <dbReference type="EMBL" id="TQL36328.1"/>
    </source>
</evidence>
<accession>A0A542XKG6</accession>
<evidence type="ECO:0000256" key="11">
    <source>
        <dbReference type="PIRSR" id="PIRSR000112-2"/>
    </source>
</evidence>
<keyword evidence="6 12" id="KW-0520">NAD</keyword>
<dbReference type="Proteomes" id="UP000315983">
    <property type="component" value="Unassembled WGS sequence"/>
</dbReference>
<feature type="binding site" evidence="10">
    <location>
        <position position="265"/>
    </location>
    <ligand>
        <name>glycerol</name>
        <dbReference type="ChEBI" id="CHEBI:17754"/>
    </ligand>
</feature>
<dbReference type="InterPro" id="IPR016205">
    <property type="entry name" value="Glycerol_DH"/>
</dbReference>
<name>A0A542XKG6_SALAC</name>
<dbReference type="EMBL" id="VFOL01000001">
    <property type="protein sequence ID" value="TQL36328.1"/>
    <property type="molecule type" value="Genomic_DNA"/>
</dbReference>
<evidence type="ECO:0000256" key="7">
    <source>
        <dbReference type="ARBA" id="ARBA00023098"/>
    </source>
</evidence>
<gene>
    <name evidence="14" type="ORF">FB564_1416</name>
    <name evidence="13" type="ORF">Sar04_15710</name>
</gene>
<evidence type="ECO:0000256" key="1">
    <source>
        <dbReference type="ARBA" id="ARBA00022490"/>
    </source>
</evidence>
<reference evidence="13 16" key="2">
    <citation type="submission" date="2021-03" db="EMBL/GenBank/DDBJ databases">
        <title>Whole genome shotgun sequence of Salinispora arenicola NBRC 105043.</title>
        <authorList>
            <person name="Komaki H."/>
            <person name="Tamura T."/>
        </authorList>
    </citation>
    <scope>NUCLEOTIDE SEQUENCE [LARGE SCALE GENOMIC DNA]</scope>
    <source>
        <strain evidence="13 16">NBRC 105043</strain>
    </source>
</reference>
<evidence type="ECO:0000256" key="10">
    <source>
        <dbReference type="PIRSR" id="PIRSR000112-1"/>
    </source>
</evidence>
<evidence type="ECO:0000256" key="12">
    <source>
        <dbReference type="PIRSR" id="PIRSR000112-3"/>
    </source>
</evidence>
<keyword evidence="9" id="KW-1208">Phospholipid metabolism</keyword>
<feature type="binding site" evidence="12">
    <location>
        <position position="127"/>
    </location>
    <ligand>
        <name>NAD(+)</name>
        <dbReference type="ChEBI" id="CHEBI:57540"/>
    </ligand>
</feature>
<evidence type="ECO:0000313" key="15">
    <source>
        <dbReference type="Proteomes" id="UP000315983"/>
    </source>
</evidence>
<dbReference type="GO" id="GO:0008654">
    <property type="term" value="P:phospholipid biosynthetic process"/>
    <property type="evidence" value="ECO:0007669"/>
    <property type="project" value="UniProtKB-KW"/>
</dbReference>
<keyword evidence="8" id="KW-0594">Phospholipid biosynthesis</keyword>
<dbReference type="GO" id="GO:0016614">
    <property type="term" value="F:oxidoreductase activity, acting on CH-OH group of donors"/>
    <property type="evidence" value="ECO:0007669"/>
    <property type="project" value="InterPro"/>
</dbReference>
<feature type="binding site" evidence="10">
    <location>
        <position position="170"/>
    </location>
    <ligand>
        <name>glycerol</name>
        <dbReference type="ChEBI" id="CHEBI:17754"/>
    </ligand>
</feature>
<evidence type="ECO:0000313" key="13">
    <source>
        <dbReference type="EMBL" id="GIM84114.1"/>
    </source>
</evidence>